<dbReference type="GO" id="GO:0003676">
    <property type="term" value="F:nucleic acid binding"/>
    <property type="evidence" value="ECO:0007669"/>
    <property type="project" value="InterPro"/>
</dbReference>
<dbReference type="InterPro" id="IPR002562">
    <property type="entry name" value="3'-5'_exonuclease_dom"/>
</dbReference>
<name>A0A9P4WFT2_9PLEO</name>
<evidence type="ECO:0000313" key="2">
    <source>
        <dbReference type="EMBL" id="KAF3031177.1"/>
    </source>
</evidence>
<organism evidence="2 3">
    <name type="scientific">Didymella heteroderae</name>
    <dbReference type="NCBI Taxonomy" id="1769908"/>
    <lineage>
        <taxon>Eukaryota</taxon>
        <taxon>Fungi</taxon>
        <taxon>Dikarya</taxon>
        <taxon>Ascomycota</taxon>
        <taxon>Pezizomycotina</taxon>
        <taxon>Dothideomycetes</taxon>
        <taxon>Pleosporomycetidae</taxon>
        <taxon>Pleosporales</taxon>
        <taxon>Pleosporineae</taxon>
        <taxon>Didymellaceae</taxon>
        <taxon>Didymella</taxon>
    </lineage>
</organism>
<dbReference type="PANTHER" id="PTHR43040:SF1">
    <property type="entry name" value="RIBONUCLEASE D"/>
    <property type="match status" value="1"/>
</dbReference>
<dbReference type="GO" id="GO:0006139">
    <property type="term" value="P:nucleobase-containing compound metabolic process"/>
    <property type="evidence" value="ECO:0007669"/>
    <property type="project" value="InterPro"/>
</dbReference>
<dbReference type="GO" id="GO:0008408">
    <property type="term" value="F:3'-5' exonuclease activity"/>
    <property type="evidence" value="ECO:0007669"/>
    <property type="project" value="InterPro"/>
</dbReference>
<dbReference type="InterPro" id="IPR012337">
    <property type="entry name" value="RNaseH-like_sf"/>
</dbReference>
<feature type="domain" description="3'-5' exonuclease" evidence="1">
    <location>
        <begin position="62"/>
        <end position="246"/>
    </location>
</feature>
<proteinExistence type="predicted"/>
<keyword evidence="3" id="KW-1185">Reference proteome</keyword>
<dbReference type="SUPFAM" id="SSF53098">
    <property type="entry name" value="Ribonuclease H-like"/>
    <property type="match status" value="1"/>
</dbReference>
<protein>
    <recommendedName>
        <fullName evidence="1">3'-5' exonuclease domain-containing protein</fullName>
    </recommendedName>
</protein>
<evidence type="ECO:0000313" key="3">
    <source>
        <dbReference type="Proteomes" id="UP000758155"/>
    </source>
</evidence>
<comment type="caution">
    <text evidence="2">The sequence shown here is derived from an EMBL/GenBank/DDBJ whole genome shotgun (WGS) entry which is preliminary data.</text>
</comment>
<dbReference type="Proteomes" id="UP000758155">
    <property type="component" value="Unassembled WGS sequence"/>
</dbReference>
<evidence type="ECO:0000259" key="1">
    <source>
        <dbReference type="Pfam" id="PF01612"/>
    </source>
</evidence>
<dbReference type="InterPro" id="IPR036397">
    <property type="entry name" value="RNaseH_sf"/>
</dbReference>
<dbReference type="AlphaFoldDB" id="A0A9P4WFT2"/>
<reference evidence="2" key="1">
    <citation type="submission" date="2019-04" db="EMBL/GenBank/DDBJ databases">
        <title>Sequencing of skin fungus with MAO and IRED activity.</title>
        <authorList>
            <person name="Marsaioli A.J."/>
            <person name="Bonatto J.M.C."/>
            <person name="Reis Junior O."/>
        </authorList>
    </citation>
    <scope>NUCLEOTIDE SEQUENCE</scope>
    <source>
        <strain evidence="2">28M1</strain>
    </source>
</reference>
<accession>A0A9P4WFT2</accession>
<dbReference type="Pfam" id="PF01612">
    <property type="entry name" value="DNA_pol_A_exo1"/>
    <property type="match status" value="1"/>
</dbReference>
<dbReference type="Gene3D" id="3.30.420.10">
    <property type="entry name" value="Ribonuclease H-like superfamily/Ribonuclease H"/>
    <property type="match status" value="1"/>
</dbReference>
<dbReference type="PANTHER" id="PTHR43040">
    <property type="entry name" value="RIBONUCLEASE D"/>
    <property type="match status" value="1"/>
</dbReference>
<dbReference type="EMBL" id="SWKV01000187">
    <property type="protein sequence ID" value="KAF3031177.1"/>
    <property type="molecule type" value="Genomic_DNA"/>
</dbReference>
<gene>
    <name evidence="2" type="ORF">E8E12_000968</name>
</gene>
<sequence>METVMQTTESSVPVTLTIEGTRAEGGEGDAVVGIADVLEQTQLHDTVLTGLVDSPAAIVSLVDSLSNLPNHPPSIYVDIEGVNLSRHGSISILQLHILPTDETRLVDVHTLGEEAFSTVATNGDTLRGILESESIIKAFFDIRNDSDALYSLFGVRVAGICDIQLMELATRSFPRRCINGLAKCIDRDLPMTLKERSDWKMSKEKGVRLFAPERGGSYDVFNARPLADDIKEYCLEDVRLLPRLWLHYSSKLTPRWKRKVEEATNDRIKLSQSANFNGKGQHMALGPWS</sequence>
<dbReference type="OrthoDB" id="26838at2759"/>